<feature type="domain" description="YbaK/aminoacyl-tRNA synthetase-associated" evidence="1">
    <location>
        <begin position="52"/>
        <end position="174"/>
    </location>
</feature>
<comment type="caution">
    <text evidence="2">The sequence shown here is derived from an EMBL/GenBank/DDBJ whole genome shotgun (WGS) entry which is preliminary data.</text>
</comment>
<accession>A0ABU2HB15</accession>
<evidence type="ECO:0000313" key="3">
    <source>
        <dbReference type="Proteomes" id="UP001250214"/>
    </source>
</evidence>
<sequence>MDAPGAIRMWGLWTYPASERADLLARPVRAALEAARGTSTWAQQARVAEIDPELADTASCCAAYGVPAEASANCVVVVGKRGAQLSMAACVVLATTRADVNGAVRGWLGARKASFASQDDVLARSEMAYGGITPIGLPAQWPILVDSAVLDQEHVILGSGIRGSKLVVPGAALEGLPGAEVRSGVARPISTDSDASPGPVR</sequence>
<organism evidence="2 3">
    <name type="scientific">Lipingzhangella rawalii</name>
    <dbReference type="NCBI Taxonomy" id="2055835"/>
    <lineage>
        <taxon>Bacteria</taxon>
        <taxon>Bacillati</taxon>
        <taxon>Actinomycetota</taxon>
        <taxon>Actinomycetes</taxon>
        <taxon>Streptosporangiales</taxon>
        <taxon>Nocardiopsidaceae</taxon>
        <taxon>Lipingzhangella</taxon>
    </lineage>
</organism>
<evidence type="ECO:0000313" key="2">
    <source>
        <dbReference type="EMBL" id="MDS1272025.1"/>
    </source>
</evidence>
<dbReference type="Proteomes" id="UP001250214">
    <property type="component" value="Unassembled WGS sequence"/>
</dbReference>
<dbReference type="Pfam" id="PF04073">
    <property type="entry name" value="tRNA_edit"/>
    <property type="match status" value="1"/>
</dbReference>
<dbReference type="EMBL" id="JAVLVT010000009">
    <property type="protein sequence ID" value="MDS1272025.1"/>
    <property type="molecule type" value="Genomic_DNA"/>
</dbReference>
<proteinExistence type="predicted"/>
<protein>
    <submittedName>
        <fullName evidence="2">YbaK/EbsC family protein</fullName>
    </submittedName>
</protein>
<gene>
    <name evidence="2" type="ORF">RIF23_17180</name>
</gene>
<dbReference type="InterPro" id="IPR007214">
    <property type="entry name" value="YbaK/aa-tRNA-synth-assoc-dom"/>
</dbReference>
<reference evidence="3" key="1">
    <citation type="submission" date="2023-07" db="EMBL/GenBank/DDBJ databases">
        <title>Novel species in the genus Lipingzhangella isolated from Sambhar Salt Lake.</title>
        <authorList>
            <person name="Jiya N."/>
            <person name="Kajale S."/>
            <person name="Sharma A."/>
        </authorList>
    </citation>
    <scope>NUCLEOTIDE SEQUENCE [LARGE SCALE GENOMIC DNA]</scope>
    <source>
        <strain evidence="3">LS1_29</strain>
    </source>
</reference>
<dbReference type="RefSeq" id="WP_310913581.1">
    <property type="nucleotide sequence ID" value="NZ_JAVLVT010000009.1"/>
</dbReference>
<dbReference type="Gene3D" id="3.90.960.10">
    <property type="entry name" value="YbaK/aminoacyl-tRNA synthetase-associated domain"/>
    <property type="match status" value="1"/>
</dbReference>
<dbReference type="SUPFAM" id="SSF55826">
    <property type="entry name" value="YbaK/ProRS associated domain"/>
    <property type="match status" value="1"/>
</dbReference>
<evidence type="ECO:0000259" key="1">
    <source>
        <dbReference type="Pfam" id="PF04073"/>
    </source>
</evidence>
<dbReference type="InterPro" id="IPR036754">
    <property type="entry name" value="YbaK/aa-tRNA-synt-asso_dom_sf"/>
</dbReference>
<keyword evidence="3" id="KW-1185">Reference proteome</keyword>
<name>A0ABU2HB15_9ACTN</name>